<dbReference type="InterPro" id="IPR002502">
    <property type="entry name" value="Amidase_domain"/>
</dbReference>
<dbReference type="GO" id="GO:0019867">
    <property type="term" value="C:outer membrane"/>
    <property type="evidence" value="ECO:0007669"/>
    <property type="project" value="TreeGrafter"/>
</dbReference>
<gene>
    <name evidence="7" type="ORF">METZ01_LOCUS10383</name>
</gene>
<dbReference type="PANTHER" id="PTHR30417">
    <property type="entry name" value="N-ACETYLMURAMOYL-L-ALANINE AMIDASE AMID"/>
    <property type="match status" value="1"/>
</dbReference>
<dbReference type="SMART" id="SM00644">
    <property type="entry name" value="Ami_2"/>
    <property type="match status" value="1"/>
</dbReference>
<dbReference type="GO" id="GO:0009253">
    <property type="term" value="P:peptidoglycan catabolic process"/>
    <property type="evidence" value="ECO:0007669"/>
    <property type="project" value="InterPro"/>
</dbReference>
<dbReference type="InterPro" id="IPR051206">
    <property type="entry name" value="NAMLAA_amidase_2"/>
</dbReference>
<dbReference type="CDD" id="cd06583">
    <property type="entry name" value="PGRP"/>
    <property type="match status" value="1"/>
</dbReference>
<sequence>MRILILIIGVLLSNSCSVQYFNNPNKENLVNTGKEYLSSENYDSRGNSKVRFLVLHYTSSNWERSLQLLRLPEYEVSSHYLIPETNDDSYRKTELDIYQLVDETDRAWHAGKSRWEDGENINDQSIGIELVNRSKCYYQEGNEKLDYKNDYLCIFPDFDPLQIQLLIKLTQDILQRYPAITPTRIIGHADIQPKNKSDPGPQFPWFTLYNNGIGAWYDNETVHKFWLQFSQQPMPSPLIVQCALGSYGYGIEVTSVHDEQTFDIIRAFQMHFTPWQTNGEIDISTVSTLWALLEKYFPESFDDEGELLCRNN</sequence>
<dbReference type="SUPFAM" id="SSF55846">
    <property type="entry name" value="N-acetylmuramoyl-L-alanine amidase-like"/>
    <property type="match status" value="1"/>
</dbReference>
<evidence type="ECO:0000256" key="3">
    <source>
        <dbReference type="ARBA" id="ARBA00011901"/>
    </source>
</evidence>
<dbReference type="Gene3D" id="3.40.80.10">
    <property type="entry name" value="Peptidoglycan recognition protein-like"/>
    <property type="match status" value="1"/>
</dbReference>
<dbReference type="Pfam" id="PF01510">
    <property type="entry name" value="Amidase_2"/>
    <property type="match status" value="1"/>
</dbReference>
<reference evidence="7" key="1">
    <citation type="submission" date="2018-05" db="EMBL/GenBank/DDBJ databases">
        <authorList>
            <person name="Lanie J.A."/>
            <person name="Ng W.-L."/>
            <person name="Kazmierczak K.M."/>
            <person name="Andrzejewski T.M."/>
            <person name="Davidsen T.M."/>
            <person name="Wayne K.J."/>
            <person name="Tettelin H."/>
            <person name="Glass J.I."/>
            <person name="Rusch D."/>
            <person name="Podicherti R."/>
            <person name="Tsui H.-C.T."/>
            <person name="Winkler M.E."/>
        </authorList>
    </citation>
    <scope>NUCLEOTIDE SEQUENCE</scope>
</reference>
<proteinExistence type="inferred from homology"/>
<evidence type="ECO:0000256" key="4">
    <source>
        <dbReference type="ARBA" id="ARBA00022801"/>
    </source>
</evidence>
<dbReference type="GO" id="GO:0071555">
    <property type="term" value="P:cell wall organization"/>
    <property type="evidence" value="ECO:0007669"/>
    <property type="project" value="UniProtKB-KW"/>
</dbReference>
<dbReference type="PANTHER" id="PTHR30417:SF1">
    <property type="entry name" value="N-ACETYLMURAMOYL-L-ALANINE AMIDASE AMID"/>
    <property type="match status" value="1"/>
</dbReference>
<organism evidence="7">
    <name type="scientific">marine metagenome</name>
    <dbReference type="NCBI Taxonomy" id="408172"/>
    <lineage>
        <taxon>unclassified sequences</taxon>
        <taxon>metagenomes</taxon>
        <taxon>ecological metagenomes</taxon>
    </lineage>
</organism>
<dbReference type="AlphaFoldDB" id="A0A381NTA9"/>
<dbReference type="EMBL" id="UINC01000563">
    <property type="protein sequence ID" value="SUZ57529.1"/>
    <property type="molecule type" value="Genomic_DNA"/>
</dbReference>
<keyword evidence="4" id="KW-0378">Hydrolase</keyword>
<evidence type="ECO:0000256" key="5">
    <source>
        <dbReference type="ARBA" id="ARBA00023316"/>
    </source>
</evidence>
<protein>
    <recommendedName>
        <fullName evidence="3">N-acetylmuramoyl-L-alanine amidase</fullName>
        <ecNumber evidence="3">3.5.1.28</ecNumber>
    </recommendedName>
</protein>
<evidence type="ECO:0000256" key="2">
    <source>
        <dbReference type="ARBA" id="ARBA00007553"/>
    </source>
</evidence>
<evidence type="ECO:0000256" key="1">
    <source>
        <dbReference type="ARBA" id="ARBA00001561"/>
    </source>
</evidence>
<dbReference type="GO" id="GO:0008745">
    <property type="term" value="F:N-acetylmuramoyl-L-alanine amidase activity"/>
    <property type="evidence" value="ECO:0007669"/>
    <property type="project" value="UniProtKB-EC"/>
</dbReference>
<dbReference type="GO" id="GO:0009254">
    <property type="term" value="P:peptidoglycan turnover"/>
    <property type="evidence" value="ECO:0007669"/>
    <property type="project" value="TreeGrafter"/>
</dbReference>
<keyword evidence="5" id="KW-0961">Cell wall biogenesis/degradation</keyword>
<evidence type="ECO:0000259" key="6">
    <source>
        <dbReference type="SMART" id="SM00644"/>
    </source>
</evidence>
<evidence type="ECO:0000313" key="7">
    <source>
        <dbReference type="EMBL" id="SUZ57529.1"/>
    </source>
</evidence>
<dbReference type="FunFam" id="3.40.80.10:FF:000003">
    <property type="entry name" value="N-acetylmuramoyl-L-alanine amidase"/>
    <property type="match status" value="1"/>
</dbReference>
<comment type="catalytic activity">
    <reaction evidence="1">
        <text>Hydrolyzes the link between N-acetylmuramoyl residues and L-amino acid residues in certain cell-wall glycopeptides.</text>
        <dbReference type="EC" id="3.5.1.28"/>
    </reaction>
</comment>
<dbReference type="Gene3D" id="1.10.101.10">
    <property type="entry name" value="PGBD-like superfamily/PGBD"/>
    <property type="match status" value="1"/>
</dbReference>
<dbReference type="InterPro" id="IPR036365">
    <property type="entry name" value="PGBD-like_sf"/>
</dbReference>
<feature type="domain" description="N-acetylmuramoyl-L-alanine amidase" evidence="6">
    <location>
        <begin position="39"/>
        <end position="200"/>
    </location>
</feature>
<dbReference type="EC" id="3.5.1.28" evidence="3"/>
<dbReference type="SUPFAM" id="SSF47090">
    <property type="entry name" value="PGBD-like"/>
    <property type="match status" value="1"/>
</dbReference>
<name>A0A381NTA9_9ZZZZ</name>
<accession>A0A381NTA9</accession>
<dbReference type="InterPro" id="IPR036505">
    <property type="entry name" value="Amidase/PGRP_sf"/>
</dbReference>
<dbReference type="InterPro" id="IPR036366">
    <property type="entry name" value="PGBDSf"/>
</dbReference>
<comment type="similarity">
    <text evidence="2">Belongs to the N-acetylmuramoyl-L-alanine amidase 2 family.</text>
</comment>